<evidence type="ECO:0000256" key="5">
    <source>
        <dbReference type="ARBA" id="ARBA00023136"/>
    </source>
</evidence>
<keyword evidence="9" id="KW-1185">Reference proteome</keyword>
<dbReference type="GO" id="GO:0034045">
    <property type="term" value="C:phagophore assembly site membrane"/>
    <property type="evidence" value="ECO:0007669"/>
    <property type="project" value="UniProtKB-SubCell"/>
</dbReference>
<evidence type="ECO:0000313" key="8">
    <source>
        <dbReference type="EMBL" id="PRT55600.1"/>
    </source>
</evidence>
<dbReference type="STRING" id="45607.A0A2T0FKU6"/>
<dbReference type="PANTHER" id="PTHR28005:SF1">
    <property type="entry name" value="AUTOPHAGY-RELATED PROTEIN 17"/>
    <property type="match status" value="1"/>
</dbReference>
<dbReference type="GO" id="GO:0034727">
    <property type="term" value="P:piecemeal microautophagy of the nucleus"/>
    <property type="evidence" value="ECO:0007669"/>
    <property type="project" value="TreeGrafter"/>
</dbReference>
<dbReference type="GO" id="GO:0000045">
    <property type="term" value="P:autophagosome assembly"/>
    <property type="evidence" value="ECO:0007669"/>
    <property type="project" value="TreeGrafter"/>
</dbReference>
<evidence type="ECO:0000256" key="1">
    <source>
        <dbReference type="ARBA" id="ARBA00006259"/>
    </source>
</evidence>
<evidence type="ECO:0000256" key="6">
    <source>
        <dbReference type="RuleBase" id="RU368080"/>
    </source>
</evidence>
<dbReference type="GO" id="GO:0000422">
    <property type="term" value="P:autophagy of mitochondrion"/>
    <property type="evidence" value="ECO:0007669"/>
    <property type="project" value="TreeGrafter"/>
</dbReference>
<dbReference type="GO" id="GO:1990316">
    <property type="term" value="C:Atg1/ULK1 kinase complex"/>
    <property type="evidence" value="ECO:0007669"/>
    <property type="project" value="TreeGrafter"/>
</dbReference>
<dbReference type="GO" id="GO:0030295">
    <property type="term" value="F:protein kinase activator activity"/>
    <property type="evidence" value="ECO:0007669"/>
    <property type="project" value="TreeGrafter"/>
</dbReference>
<comment type="similarity">
    <text evidence="1 6">Belongs to the ATG17 family.</text>
</comment>
<keyword evidence="5" id="KW-0472">Membrane</keyword>
<organism evidence="8 9">
    <name type="scientific">Wickerhamiella sorbophila</name>
    <dbReference type="NCBI Taxonomy" id="45607"/>
    <lineage>
        <taxon>Eukaryota</taxon>
        <taxon>Fungi</taxon>
        <taxon>Dikarya</taxon>
        <taxon>Ascomycota</taxon>
        <taxon>Saccharomycotina</taxon>
        <taxon>Dipodascomycetes</taxon>
        <taxon>Dipodascales</taxon>
        <taxon>Trichomonascaceae</taxon>
        <taxon>Wickerhamiella</taxon>
    </lineage>
</organism>
<reference evidence="8 9" key="1">
    <citation type="submission" date="2017-04" db="EMBL/GenBank/DDBJ databases">
        <title>Genome sequencing of [Candida] sorbophila.</title>
        <authorList>
            <person name="Ahn J.O."/>
        </authorList>
    </citation>
    <scope>NUCLEOTIDE SEQUENCE [LARGE SCALE GENOMIC DNA]</scope>
    <source>
        <strain evidence="8 9">DS02</strain>
    </source>
</reference>
<comment type="function">
    <text evidence="6">Autophagy-specific protein that functions in response to autophagy-inducing signals as a scaffold to recruit other ATG proteins to organize preautophagosomal structure (PAS) formation. Modulates the timing and magnitude of the autophagy response, such as the size of the sequestering vesicles. Plays particularly a role in pexophagy and nucleophagy.</text>
</comment>
<dbReference type="EMBL" id="NDIQ01000021">
    <property type="protein sequence ID" value="PRT55600.1"/>
    <property type="molecule type" value="Genomic_DNA"/>
</dbReference>
<dbReference type="InterPro" id="IPR045326">
    <property type="entry name" value="ATG17-like_dom"/>
</dbReference>
<name>A0A2T0FKU6_9ASCO</name>
<dbReference type="AlphaFoldDB" id="A0A2T0FKU6"/>
<dbReference type="GeneID" id="36516968"/>
<dbReference type="OrthoDB" id="1937984at2759"/>
<dbReference type="PANTHER" id="PTHR28005">
    <property type="entry name" value="AUTOPHAGY-RELATED PROTEIN 17"/>
    <property type="match status" value="1"/>
</dbReference>
<dbReference type="RefSeq" id="XP_024665545.1">
    <property type="nucleotide sequence ID" value="XM_024809777.1"/>
</dbReference>
<evidence type="ECO:0000259" key="7">
    <source>
        <dbReference type="Pfam" id="PF04108"/>
    </source>
</evidence>
<evidence type="ECO:0000256" key="4">
    <source>
        <dbReference type="ARBA" id="ARBA00023006"/>
    </source>
</evidence>
<evidence type="ECO:0000256" key="3">
    <source>
        <dbReference type="ARBA" id="ARBA00022490"/>
    </source>
</evidence>
<gene>
    <name evidence="8" type="ORF">B9G98_03220</name>
</gene>
<evidence type="ECO:0000313" key="9">
    <source>
        <dbReference type="Proteomes" id="UP000238350"/>
    </source>
</evidence>
<dbReference type="Pfam" id="PF04108">
    <property type="entry name" value="ATG17_like"/>
    <property type="match status" value="1"/>
</dbReference>
<keyword evidence="3 6" id="KW-0963">Cytoplasm</keyword>
<accession>A0A2T0FKU6</accession>
<comment type="caution">
    <text evidence="8">The sequence shown here is derived from an EMBL/GenBank/DDBJ whole genome shotgun (WGS) entry which is preliminary data.</text>
</comment>
<dbReference type="GO" id="GO:0060090">
    <property type="term" value="F:molecular adaptor activity"/>
    <property type="evidence" value="ECO:0007669"/>
    <property type="project" value="TreeGrafter"/>
</dbReference>
<protein>
    <recommendedName>
        <fullName evidence="2 6">Autophagy-related protein 17</fullName>
    </recommendedName>
</protein>
<proteinExistence type="inferred from homology"/>
<evidence type="ECO:0000256" key="2">
    <source>
        <dbReference type="ARBA" id="ARBA00013806"/>
    </source>
</evidence>
<comment type="subcellular location">
    <subcellularLocation>
        <location evidence="6">Cytoplasm</location>
    </subcellularLocation>
    <subcellularLocation>
        <location evidence="6">Preautophagosomal structure membrane</location>
        <topology evidence="6">Peripheral membrane protein</topology>
    </subcellularLocation>
</comment>
<keyword evidence="4 6" id="KW-0072">Autophagy</keyword>
<dbReference type="Proteomes" id="UP000238350">
    <property type="component" value="Unassembled WGS sequence"/>
</dbReference>
<feature type="domain" description="Autophagy protein ATG17-like" evidence="7">
    <location>
        <begin position="14"/>
        <end position="375"/>
    </location>
</feature>
<sequence length="407" mass="46135">MASSEVIEEAEMALREADPLCVLANGRVNESRQCMERAIVLRARLLFLNDAQTDQLQNMGNLYVLLRTSIEQADKNCSTNIKQLQSAQSILLEELSQLGKIKIDPAFVNSGETLRSFVHMDGIQTLQTQTDDLVAQLKQGVRDLVALPDKLQKELIAVRSHQPSMDEFTTGSLKNLVTDMASIAEQMGPYAHEMAQWLDSLTRHYDLCIETQELDSTEVQQALAVVEADRLQLEPALKMLHDASGQILQLYSKSQSYLSTLESLYDRSNAFFDRLEAFTSHTLRKYGNQVNSRYNECTVLFEQANAHIAELDGLADYYKLFREAYRATVNEKVRRKRAQGQLSRQIAEYNTQLATAHATELSARARFVDAWGDFLPKDLWTHLDAEPQIYSIPFEPEDGLEDEDFEG</sequence>
<dbReference type="InterPro" id="IPR007240">
    <property type="entry name" value="Atg17"/>
</dbReference>